<sequence length="377" mass="43414">MTTQLAITPTPEQPLTPAQKKFNQLLKKIEQARAELQAWDENTPIFAQGHAQQVRPLQQEVDGCRHTLVLRLDAMLASPKGWTKKERATMREVLCHLAADLIDSEFIDATQAAELKALYDTHAEVDFATEQAQSIEEMKAALQDMTGLDLGDDTFESPEELLQHMRARLQDEARADPNFALPDEDDSPASERPRPTAAQRRREQEAQEASQSVREVYRKLASALHPDRASDDADRERRTALMQRANQAYEREDLLTLFSIQLEIEQVDVAQLARATSERARQFNLLLSEQLQQLQDELAMRAEALRMAYRLPQRARLKPNKLTVMLTQEMRHWHAVAQSARLDLRWLDTPAMAKHWLRQQARELRAMEDDMLFDFPY</sequence>
<keyword evidence="3" id="KW-1185">Reference proteome</keyword>
<gene>
    <name evidence="2" type="ORF">EIP75_18920</name>
</gene>
<comment type="caution">
    <text evidence="2">The sequence shown here is derived from an EMBL/GenBank/DDBJ whole genome shotgun (WGS) entry which is preliminary data.</text>
</comment>
<dbReference type="SUPFAM" id="SSF46565">
    <property type="entry name" value="Chaperone J-domain"/>
    <property type="match status" value="1"/>
</dbReference>
<dbReference type="AlphaFoldDB" id="A0A3R8S6S2"/>
<evidence type="ECO:0000256" key="1">
    <source>
        <dbReference type="SAM" id="MobiDB-lite"/>
    </source>
</evidence>
<dbReference type="InterPro" id="IPR001623">
    <property type="entry name" value="DnaJ_domain"/>
</dbReference>
<dbReference type="InterPro" id="IPR036869">
    <property type="entry name" value="J_dom_sf"/>
</dbReference>
<evidence type="ECO:0008006" key="4">
    <source>
        <dbReference type="Google" id="ProtNLM"/>
    </source>
</evidence>
<dbReference type="EMBL" id="RSED01000018">
    <property type="protein sequence ID" value="RRS02839.1"/>
    <property type="molecule type" value="Genomic_DNA"/>
</dbReference>
<dbReference type="Proteomes" id="UP000269265">
    <property type="component" value="Unassembled WGS sequence"/>
</dbReference>
<feature type="region of interest" description="Disordered" evidence="1">
    <location>
        <begin position="177"/>
        <end position="213"/>
    </location>
</feature>
<accession>A0A3R8S6S2</accession>
<dbReference type="Gene3D" id="1.10.287.110">
    <property type="entry name" value="DnaJ domain"/>
    <property type="match status" value="1"/>
</dbReference>
<reference evidence="2 3" key="1">
    <citation type="submission" date="2018-12" db="EMBL/GenBank/DDBJ databases">
        <title>The whole draft genome of Aquabacterium sp. SJQ9.</title>
        <authorList>
            <person name="Sun L."/>
            <person name="Gao X."/>
            <person name="Chen W."/>
            <person name="Huang K."/>
        </authorList>
    </citation>
    <scope>NUCLEOTIDE SEQUENCE [LARGE SCALE GENOMIC DNA]</scope>
    <source>
        <strain evidence="2 3">SJQ9</strain>
    </source>
</reference>
<feature type="compositionally biased region" description="Basic and acidic residues" evidence="1">
    <location>
        <begin position="189"/>
        <end position="205"/>
    </location>
</feature>
<protein>
    <recommendedName>
        <fullName evidence="4">Molecular chaperone DnaJ</fullName>
    </recommendedName>
</protein>
<dbReference type="OrthoDB" id="114754at2"/>
<dbReference type="CDD" id="cd06257">
    <property type="entry name" value="DnaJ"/>
    <property type="match status" value="1"/>
</dbReference>
<dbReference type="RefSeq" id="WP_125244846.1">
    <property type="nucleotide sequence ID" value="NZ_RSED01000018.1"/>
</dbReference>
<organism evidence="2 3">
    <name type="scientific">Aquabacterium soli</name>
    <dbReference type="NCBI Taxonomy" id="2493092"/>
    <lineage>
        <taxon>Bacteria</taxon>
        <taxon>Pseudomonadati</taxon>
        <taxon>Pseudomonadota</taxon>
        <taxon>Betaproteobacteria</taxon>
        <taxon>Burkholderiales</taxon>
        <taxon>Aquabacterium</taxon>
    </lineage>
</organism>
<evidence type="ECO:0000313" key="3">
    <source>
        <dbReference type="Proteomes" id="UP000269265"/>
    </source>
</evidence>
<proteinExistence type="predicted"/>
<evidence type="ECO:0000313" key="2">
    <source>
        <dbReference type="EMBL" id="RRS02839.1"/>
    </source>
</evidence>
<name>A0A3R8S6S2_9BURK</name>